<name>A0A1E7ET39_9STRA</name>
<dbReference type="InParanoid" id="A0A1E7ET39"/>
<sequence length="593" mass="68753">LKECGLYLAPSSIPGAGLGMYSGNKPYIVDELVSDSDLMIPTWDLDYHNGLDEYSFLWDEYTWSSSMFPGMLDDTEDMSTTSTISSGFGAAINCMMPLVNVADEDQWSAETAYALTRSGLSSKSPSTGANTPMVGRRFIAIDNIKPFSELYASYGEGYFDGRPAYDFVPFDRHYDRADVLINTFIRNVTTLQEDDTSIDKFVSSKNFEQELWGFIVELRQIWDKSKLMFAIPGDNTTSIDDLEEILDAGGSAKQNYQDTIKNQEWMDKNGQCIDNIRDGISRIPDAGRGAFASRDIKRGGLVSPAPLVHLANRTSLTIYDHMITEEGHWKRNVDSPIHQQLVLNYCFGHRDTLLLLCPYGHLNFLMNHDHKNPNTKVVWTEKKRLRHPEWFEQPLEEWGKTFHSGLSLDYVALRDIEEGEEITLDYGIEWENAWQKHVKNFDPPRPRYIPAFELDEMDDLIIPTKFELDKQLDGVLTFCRTYYFPDNFDISPFKFRTPEDEDDEAEYHYTCRVLIRNDTDNSYTVEITEAEKWLGRKDMYETMYETSAMILFNIPRDGIFFRDKNYARDHHQFWSFRHDMRLPDELLPDLWKN</sequence>
<dbReference type="SUPFAM" id="SSF82199">
    <property type="entry name" value="SET domain"/>
    <property type="match status" value="1"/>
</dbReference>
<dbReference type="AlphaFoldDB" id="A0A1E7ET39"/>
<dbReference type="PROSITE" id="PS50280">
    <property type="entry name" value="SET"/>
    <property type="match status" value="1"/>
</dbReference>
<organism evidence="2 3">
    <name type="scientific">Fragilariopsis cylindrus CCMP1102</name>
    <dbReference type="NCBI Taxonomy" id="635003"/>
    <lineage>
        <taxon>Eukaryota</taxon>
        <taxon>Sar</taxon>
        <taxon>Stramenopiles</taxon>
        <taxon>Ochrophyta</taxon>
        <taxon>Bacillariophyta</taxon>
        <taxon>Bacillariophyceae</taxon>
        <taxon>Bacillariophycidae</taxon>
        <taxon>Bacillariales</taxon>
        <taxon>Bacillariaceae</taxon>
        <taxon>Fragilariopsis</taxon>
    </lineage>
</organism>
<accession>A0A1E7ET39</accession>
<dbReference type="OrthoDB" id="39971at2759"/>
<dbReference type="Gene3D" id="2.170.270.10">
    <property type="entry name" value="SET domain"/>
    <property type="match status" value="1"/>
</dbReference>
<dbReference type="EMBL" id="KV784378">
    <property type="protein sequence ID" value="OEU08964.1"/>
    <property type="molecule type" value="Genomic_DNA"/>
</dbReference>
<gene>
    <name evidence="2" type="ORF">FRACYDRAFT_137019</name>
</gene>
<dbReference type="InterPro" id="IPR001214">
    <property type="entry name" value="SET_dom"/>
</dbReference>
<feature type="non-terminal residue" evidence="2">
    <location>
        <position position="1"/>
    </location>
</feature>
<feature type="domain" description="SET" evidence="1">
    <location>
        <begin position="274"/>
        <end position="427"/>
    </location>
</feature>
<evidence type="ECO:0000313" key="3">
    <source>
        <dbReference type="Proteomes" id="UP000095751"/>
    </source>
</evidence>
<dbReference type="Proteomes" id="UP000095751">
    <property type="component" value="Unassembled WGS sequence"/>
</dbReference>
<feature type="non-terminal residue" evidence="2">
    <location>
        <position position="593"/>
    </location>
</feature>
<dbReference type="KEGG" id="fcy:FRACYDRAFT_137019"/>
<keyword evidence="3" id="KW-1185">Reference proteome</keyword>
<reference evidence="2 3" key="1">
    <citation type="submission" date="2016-09" db="EMBL/GenBank/DDBJ databases">
        <title>Extensive genetic diversity and differential bi-allelic expression allows diatom success in the polar Southern Ocean.</title>
        <authorList>
            <consortium name="DOE Joint Genome Institute"/>
            <person name="Mock T."/>
            <person name="Otillar R.P."/>
            <person name="Strauss J."/>
            <person name="Dupont C."/>
            <person name="Frickenhaus S."/>
            <person name="Maumus F."/>
            <person name="Mcmullan M."/>
            <person name="Sanges R."/>
            <person name="Schmutz J."/>
            <person name="Toseland A."/>
            <person name="Valas R."/>
            <person name="Veluchamy A."/>
            <person name="Ward B.J."/>
            <person name="Allen A."/>
            <person name="Barry K."/>
            <person name="Falciatore A."/>
            <person name="Ferrante M."/>
            <person name="Fortunato A.E."/>
            <person name="Gloeckner G."/>
            <person name="Gruber A."/>
            <person name="Hipkin R."/>
            <person name="Janech M."/>
            <person name="Kroth P."/>
            <person name="Leese F."/>
            <person name="Lindquist E."/>
            <person name="Lyon B.R."/>
            <person name="Martin J."/>
            <person name="Mayer C."/>
            <person name="Parker M."/>
            <person name="Quesneville H."/>
            <person name="Raymond J."/>
            <person name="Uhlig C."/>
            <person name="Valentin K.U."/>
            <person name="Worden A.Z."/>
            <person name="Armbrust E.V."/>
            <person name="Bowler C."/>
            <person name="Green B."/>
            <person name="Moulton V."/>
            <person name="Van Oosterhout C."/>
            <person name="Grigoriev I."/>
        </authorList>
    </citation>
    <scope>NUCLEOTIDE SEQUENCE [LARGE SCALE GENOMIC DNA]</scope>
    <source>
        <strain evidence="2 3">CCMP1102</strain>
    </source>
</reference>
<evidence type="ECO:0000313" key="2">
    <source>
        <dbReference type="EMBL" id="OEU08964.1"/>
    </source>
</evidence>
<proteinExistence type="predicted"/>
<evidence type="ECO:0000259" key="1">
    <source>
        <dbReference type="PROSITE" id="PS50280"/>
    </source>
</evidence>
<dbReference type="InterPro" id="IPR046341">
    <property type="entry name" value="SET_dom_sf"/>
</dbReference>
<dbReference type="Pfam" id="PF00856">
    <property type="entry name" value="SET"/>
    <property type="match status" value="1"/>
</dbReference>
<protein>
    <recommendedName>
        <fullName evidence="1">SET domain-containing protein</fullName>
    </recommendedName>
</protein>